<evidence type="ECO:0000256" key="1">
    <source>
        <dbReference type="SAM" id="SignalP"/>
    </source>
</evidence>
<evidence type="ECO:0008006" key="4">
    <source>
        <dbReference type="Google" id="ProtNLM"/>
    </source>
</evidence>
<feature type="signal peptide" evidence="1">
    <location>
        <begin position="1"/>
        <end position="17"/>
    </location>
</feature>
<proteinExistence type="predicted"/>
<feature type="chain" id="PRO_5020474144" description="Type-F conjugative transfer system protein TraW" evidence="1">
    <location>
        <begin position="18"/>
        <end position="202"/>
    </location>
</feature>
<protein>
    <recommendedName>
        <fullName evidence="4">Type-F conjugative transfer system protein TraW</fullName>
    </recommendedName>
</protein>
<dbReference type="EMBL" id="JRPE02000015">
    <property type="protein sequence ID" value="TLD91368.1"/>
    <property type="molecule type" value="Genomic_DNA"/>
</dbReference>
<reference evidence="2 3" key="1">
    <citation type="journal article" date="2014" name="Genome Announc.">
        <title>Draft genome sequences of eight enterohepatic helicobacter species isolated from both laboratory and wild rodents.</title>
        <authorList>
            <person name="Sheh A."/>
            <person name="Shen Z."/>
            <person name="Fox J.G."/>
        </authorList>
    </citation>
    <scope>NUCLEOTIDE SEQUENCE [LARGE SCALE GENOMIC DNA]</scope>
    <source>
        <strain evidence="2 3">MIT 96-1001</strain>
    </source>
</reference>
<dbReference type="AlphaFoldDB" id="A0A4U8SX49"/>
<comment type="caution">
    <text evidence="2">The sequence shown here is derived from an EMBL/GenBank/DDBJ whole genome shotgun (WGS) entry which is preliminary data.</text>
</comment>
<keyword evidence="3" id="KW-1185">Reference proteome</keyword>
<evidence type="ECO:0000313" key="2">
    <source>
        <dbReference type="EMBL" id="TLD91368.1"/>
    </source>
</evidence>
<dbReference type="RefSeq" id="WP_034588205.1">
    <property type="nucleotide sequence ID" value="NZ_JRPE02000015.1"/>
</dbReference>
<evidence type="ECO:0000313" key="3">
    <source>
        <dbReference type="Proteomes" id="UP000029921"/>
    </source>
</evidence>
<organism evidence="2 3">
    <name type="scientific">Helicobacter magdeburgensis</name>
    <dbReference type="NCBI Taxonomy" id="471858"/>
    <lineage>
        <taxon>Bacteria</taxon>
        <taxon>Pseudomonadati</taxon>
        <taxon>Campylobacterota</taxon>
        <taxon>Epsilonproteobacteria</taxon>
        <taxon>Campylobacterales</taxon>
        <taxon>Helicobacteraceae</taxon>
        <taxon>Helicobacter</taxon>
    </lineage>
</organism>
<keyword evidence="1" id="KW-0732">Signal</keyword>
<name>A0A4U8SX49_9HELI</name>
<sequence>MKKILVCVFISCALAQAAYKDLGTFGNTYDIVEKDLLDEMNKAAAKIDTNKLRYKVLESVKASLQGELNLPYCKENNIREKDISAIAQYDIDIPEGDIFIPKGTKASDMVSKKLKNASISYYIINLDAKEEIEHSKTKGLPSMVLVANGDMRDERLSHFKERYIISDTLAKQLEIRCTPSIIKVSKDTLNITEIKLKRKEKK</sequence>
<gene>
    <name evidence="2" type="ORF">LS74_008990</name>
</gene>
<accession>A0A4U8SX49</accession>
<dbReference type="Proteomes" id="UP000029921">
    <property type="component" value="Unassembled WGS sequence"/>
</dbReference>